<dbReference type="PROSITE" id="PS51257">
    <property type="entry name" value="PROKAR_LIPOPROTEIN"/>
    <property type="match status" value="1"/>
</dbReference>
<evidence type="ECO:0000313" key="3">
    <source>
        <dbReference type="Proteomes" id="UP000199666"/>
    </source>
</evidence>
<evidence type="ECO:0000259" key="1">
    <source>
        <dbReference type="Pfam" id="PF03724"/>
    </source>
</evidence>
<dbReference type="RefSeq" id="WP_090993296.1">
    <property type="nucleotide sequence ID" value="NZ_FOPP01000004.1"/>
</dbReference>
<dbReference type="PANTHER" id="PTHR35535:SF1">
    <property type="entry name" value="HEAT SHOCK PROTEIN HSLJ"/>
    <property type="match status" value="1"/>
</dbReference>
<proteinExistence type="predicted"/>
<dbReference type="InterPro" id="IPR005184">
    <property type="entry name" value="DUF306_Meta_HslJ"/>
</dbReference>
<dbReference type="Proteomes" id="UP000199666">
    <property type="component" value="Unassembled WGS sequence"/>
</dbReference>
<dbReference type="OrthoDB" id="880459at2"/>
<dbReference type="STRING" id="414048.SAMN04489864_104370"/>
<evidence type="ECO:0000313" key="2">
    <source>
        <dbReference type="EMBL" id="SFH06124.1"/>
    </source>
</evidence>
<reference evidence="2 3" key="1">
    <citation type="submission" date="2016-10" db="EMBL/GenBank/DDBJ databases">
        <authorList>
            <person name="de Groot N.N."/>
        </authorList>
    </citation>
    <scope>NUCLEOTIDE SEQUENCE [LARGE SCALE GENOMIC DNA]</scope>
    <source>
        <strain evidence="2 3">DSM 18684</strain>
    </source>
</reference>
<sequence>MRKILFIVTLAVFTAACNTNKSKTSSDASATDTVEQKTETTPEVADLYGKEWKLIELNGKPVVLDSTFSKKPLLIFDKENRVSGNMGCNSFGGNVELKGTDGITFSHITATQMACPNLKVEQGFLDVMNNAKSFTTESNTLSLKNEKGEITAKLTTAEK</sequence>
<protein>
    <submittedName>
        <fullName evidence="2">Heat shock protein HslJ</fullName>
    </submittedName>
</protein>
<gene>
    <name evidence="2" type="ORF">SAMN04489864_104370</name>
</gene>
<accession>A0A1I2WXR1</accession>
<dbReference type="Pfam" id="PF03724">
    <property type="entry name" value="META"/>
    <property type="match status" value="1"/>
</dbReference>
<dbReference type="Gene3D" id="2.40.128.270">
    <property type="match status" value="1"/>
</dbReference>
<name>A0A1I2WXR1_9SPHI</name>
<organism evidence="2 3">
    <name type="scientific">Pedobacter insulae</name>
    <dbReference type="NCBI Taxonomy" id="414048"/>
    <lineage>
        <taxon>Bacteria</taxon>
        <taxon>Pseudomonadati</taxon>
        <taxon>Bacteroidota</taxon>
        <taxon>Sphingobacteriia</taxon>
        <taxon>Sphingobacteriales</taxon>
        <taxon>Sphingobacteriaceae</taxon>
        <taxon>Pedobacter</taxon>
    </lineage>
</organism>
<dbReference type="EMBL" id="FOPP01000004">
    <property type="protein sequence ID" value="SFH06124.1"/>
    <property type="molecule type" value="Genomic_DNA"/>
</dbReference>
<feature type="domain" description="DUF306" evidence="1">
    <location>
        <begin position="45"/>
        <end position="152"/>
    </location>
</feature>
<dbReference type="InterPro" id="IPR038670">
    <property type="entry name" value="HslJ-like_sf"/>
</dbReference>
<keyword evidence="3" id="KW-1185">Reference proteome</keyword>
<dbReference type="AlphaFoldDB" id="A0A1I2WXR1"/>
<keyword evidence="2" id="KW-0346">Stress response</keyword>
<dbReference type="InterPro" id="IPR053147">
    <property type="entry name" value="Hsp_HslJ-like"/>
</dbReference>
<dbReference type="PANTHER" id="PTHR35535">
    <property type="entry name" value="HEAT SHOCK PROTEIN HSLJ"/>
    <property type="match status" value="1"/>
</dbReference>